<evidence type="ECO:0000256" key="4">
    <source>
        <dbReference type="ARBA" id="ARBA00022649"/>
    </source>
</evidence>
<reference evidence="9" key="1">
    <citation type="submission" date="2022-04" db="EMBL/GenBank/DDBJ databases">
        <title>Co-occurrence of mcr-9 and blaNDM-1 in multidrug-resistant Enterobacter kobei strain isolated from an infant with urinary infection.</title>
        <authorList>
            <person name="Zeng H."/>
        </authorList>
    </citation>
    <scope>NUCLEOTIDE SEQUENCE</scope>
    <source>
        <strain evidence="9">EC1382</strain>
    </source>
</reference>
<keyword evidence="4" id="KW-1277">Toxin-antitoxin system</keyword>
<dbReference type="Pfam" id="PF01845">
    <property type="entry name" value="CcdB"/>
    <property type="match status" value="1"/>
</dbReference>
<dbReference type="Proteomes" id="UP001228563">
    <property type="component" value="Chromosome"/>
</dbReference>
<evidence type="ECO:0000256" key="2">
    <source>
        <dbReference type="ARBA" id="ARBA00015075"/>
    </source>
</evidence>
<dbReference type="RefSeq" id="WP_045282134.1">
    <property type="nucleotide sequence ID" value="NZ_BRUA01000001.1"/>
</dbReference>
<evidence type="ECO:0000256" key="6">
    <source>
        <dbReference type="ARBA" id="ARBA00023163"/>
    </source>
</evidence>
<keyword evidence="3" id="KW-0678">Repressor</keyword>
<dbReference type="EMBL" id="CP096849">
    <property type="protein sequence ID" value="WMT63801.1"/>
    <property type="molecule type" value="Genomic_DNA"/>
</dbReference>
<evidence type="ECO:0000256" key="7">
    <source>
        <dbReference type="ARBA" id="ARBA00029628"/>
    </source>
</evidence>
<name>A0AAJ6IT68_9ENTR</name>
<protein>
    <recommendedName>
        <fullName evidence="2">Toxin CcdB</fullName>
    </recommendedName>
    <alternativeName>
        <fullName evidence="8">Cytotoxic protein CcdB</fullName>
    </alternativeName>
    <alternativeName>
        <fullName evidence="7">Protein LetD</fullName>
    </alternativeName>
</protein>
<dbReference type="SUPFAM" id="SSF50118">
    <property type="entry name" value="Cell growth inhibitor/plasmid maintenance toxic component"/>
    <property type="match status" value="1"/>
</dbReference>
<dbReference type="InterPro" id="IPR011067">
    <property type="entry name" value="Plasmid_toxin/cell-grow_inhib"/>
</dbReference>
<keyword evidence="6" id="KW-0804">Transcription</keyword>
<evidence type="ECO:0000313" key="10">
    <source>
        <dbReference type="Proteomes" id="UP001228563"/>
    </source>
</evidence>
<evidence type="ECO:0000313" key="9">
    <source>
        <dbReference type="EMBL" id="WMT63801.1"/>
    </source>
</evidence>
<organism evidence="9 10">
    <name type="scientific">Enterobacter kobei</name>
    <dbReference type="NCBI Taxonomy" id="208224"/>
    <lineage>
        <taxon>Bacteria</taxon>
        <taxon>Pseudomonadati</taxon>
        <taxon>Pseudomonadota</taxon>
        <taxon>Gammaproteobacteria</taxon>
        <taxon>Enterobacterales</taxon>
        <taxon>Enterobacteriaceae</taxon>
        <taxon>Enterobacter</taxon>
        <taxon>Enterobacter cloacae complex</taxon>
    </lineage>
</organism>
<comment type="similarity">
    <text evidence="1">Belongs to the CcdB toxin family.</text>
</comment>
<dbReference type="KEGG" id="ekb:BFV64_11780"/>
<gene>
    <name evidence="9" type="ORF">M2B19_12695</name>
</gene>
<evidence type="ECO:0000256" key="5">
    <source>
        <dbReference type="ARBA" id="ARBA00023015"/>
    </source>
</evidence>
<dbReference type="GO" id="GO:0008657">
    <property type="term" value="F:DNA topoisomerase type II (double strand cut, ATP-hydrolyzing) inhibitor activity"/>
    <property type="evidence" value="ECO:0007669"/>
    <property type="project" value="InterPro"/>
</dbReference>
<evidence type="ECO:0000256" key="1">
    <source>
        <dbReference type="ARBA" id="ARBA00005230"/>
    </source>
</evidence>
<dbReference type="Gene3D" id="2.30.30.110">
    <property type="match status" value="1"/>
</dbReference>
<accession>A0AAJ6IT68</accession>
<evidence type="ECO:0000256" key="3">
    <source>
        <dbReference type="ARBA" id="ARBA00022491"/>
    </source>
</evidence>
<proteinExistence type="inferred from homology"/>
<dbReference type="InterPro" id="IPR002712">
    <property type="entry name" value="CcdB"/>
</dbReference>
<evidence type="ECO:0000256" key="8">
    <source>
        <dbReference type="ARBA" id="ARBA00033135"/>
    </source>
</evidence>
<dbReference type="GO" id="GO:0006276">
    <property type="term" value="P:plasmid maintenance"/>
    <property type="evidence" value="ECO:0007669"/>
    <property type="project" value="InterPro"/>
</dbReference>
<keyword evidence="5" id="KW-0805">Transcription regulation</keyword>
<sequence length="107" mass="12566">MLRQFNVYRNTSTTTRDKLPYYMLIQDDYYDDLATRVIVPLARVNKLPLWQSQLAPAVNIDFETFLIYSPMITNLNNNKINPKDFVCNLRNTRHDVIAAIDRLLTNT</sequence>
<dbReference type="AlphaFoldDB" id="A0AAJ6IT68"/>